<keyword evidence="1" id="KW-0812">Transmembrane</keyword>
<feature type="transmembrane region" description="Helical" evidence="1">
    <location>
        <begin position="52"/>
        <end position="73"/>
    </location>
</feature>
<dbReference type="RefSeq" id="WP_076603710.1">
    <property type="nucleotide sequence ID" value="NZ_FTMD01000015.1"/>
</dbReference>
<dbReference type="NCBIfam" id="TIGR00254">
    <property type="entry name" value="GGDEF"/>
    <property type="match status" value="1"/>
</dbReference>
<accession>A0A1N7ASJ3</accession>
<dbReference type="CDD" id="cd01949">
    <property type="entry name" value="GGDEF"/>
    <property type="match status" value="1"/>
</dbReference>
<dbReference type="InterPro" id="IPR052155">
    <property type="entry name" value="Biofilm_reg_signaling"/>
</dbReference>
<dbReference type="PROSITE" id="PS50887">
    <property type="entry name" value="GGDEF"/>
    <property type="match status" value="1"/>
</dbReference>
<evidence type="ECO:0000259" key="2">
    <source>
        <dbReference type="PROSITE" id="PS50883"/>
    </source>
</evidence>
<evidence type="ECO:0000313" key="5">
    <source>
        <dbReference type="Proteomes" id="UP000186819"/>
    </source>
</evidence>
<dbReference type="InterPro" id="IPR035919">
    <property type="entry name" value="EAL_sf"/>
</dbReference>
<evidence type="ECO:0000313" key="4">
    <source>
        <dbReference type="EMBL" id="SIR42034.1"/>
    </source>
</evidence>
<dbReference type="PANTHER" id="PTHR44757:SF2">
    <property type="entry name" value="BIOFILM ARCHITECTURE MAINTENANCE PROTEIN MBAA"/>
    <property type="match status" value="1"/>
</dbReference>
<feature type="domain" description="EAL" evidence="2">
    <location>
        <begin position="278"/>
        <end position="531"/>
    </location>
</feature>
<dbReference type="PROSITE" id="PS50883">
    <property type="entry name" value="EAL"/>
    <property type="match status" value="1"/>
</dbReference>
<proteinExistence type="predicted"/>
<protein>
    <submittedName>
        <fullName evidence="4">Diguanylate cyclase (GGDEF) domain-containing protein</fullName>
    </submittedName>
</protein>
<evidence type="ECO:0000256" key="1">
    <source>
        <dbReference type="SAM" id="Phobius"/>
    </source>
</evidence>
<dbReference type="EMBL" id="FTMD01000015">
    <property type="protein sequence ID" value="SIR42034.1"/>
    <property type="molecule type" value="Genomic_DNA"/>
</dbReference>
<keyword evidence="5" id="KW-1185">Reference proteome</keyword>
<dbReference type="Gene3D" id="3.30.70.270">
    <property type="match status" value="1"/>
</dbReference>
<gene>
    <name evidence="4" type="ORF">SAMN05421829_11521</name>
</gene>
<dbReference type="InterPro" id="IPR043128">
    <property type="entry name" value="Rev_trsase/Diguanyl_cyclase"/>
</dbReference>
<dbReference type="AlphaFoldDB" id="A0A1N7ASJ3"/>
<dbReference type="STRING" id="34027.SAMN05421829_11521"/>
<dbReference type="SMART" id="SM00052">
    <property type="entry name" value="EAL"/>
    <property type="match status" value="1"/>
</dbReference>
<evidence type="ECO:0000259" key="3">
    <source>
        <dbReference type="PROSITE" id="PS50887"/>
    </source>
</evidence>
<keyword evidence="1" id="KW-1133">Transmembrane helix</keyword>
<sequence length="534" mass="59291">MGEQEIRQDAKAGVRKVVLAYAAFASLWILLSDETVGFLVRDPDLIVKVSQAKGWVFVAVTALLLYGLLTRLVGRLEQSLRRELASETERRHAEEQVHNLSFYDSLTGLPNRRLLFDRLGQSLLAGRRSETRGAVLFIDLDGFRALNDTRGHEVGDSLLVEIARRVAANVHREDTVARVGSDEFVVVVNGLSPEKDAAAVAAREIGERIQAVVGQPFEVHGHEIQSSVSIGISMFSGADGTVDELLKQADASMFEARSLGRGGIRFFDATMQAALEERVRLEDWLHKALPDQFRLYYQMQVDGAGAIQGAEVLIRWLHPERGMIPPSEFIPLAEETGMIQPIGRWVLETACRQLKAWEADVAMRHLKLAVNVSARQFRQEDFVREVLDVVRATGADPANLKLELTESMVVENIDQVVDKMATLKATGIQFSLDDFGTGFSSLSCLRRLPLDQLKIDQSFVRDVTENANDAAIVRTIIALGQSLGLEVIAEGVETAEQRNFLAVHGCANFQGYFFSRPVPLDDFEQQFSAARRHP</sequence>
<dbReference type="SUPFAM" id="SSF55073">
    <property type="entry name" value="Nucleotide cyclase"/>
    <property type="match status" value="1"/>
</dbReference>
<feature type="domain" description="GGDEF" evidence="3">
    <location>
        <begin position="131"/>
        <end position="269"/>
    </location>
</feature>
<dbReference type="FunFam" id="3.20.20.450:FF:000001">
    <property type="entry name" value="Cyclic di-GMP phosphodiesterase yahA"/>
    <property type="match status" value="1"/>
</dbReference>
<dbReference type="Pfam" id="PF00990">
    <property type="entry name" value="GGDEF"/>
    <property type="match status" value="1"/>
</dbReference>
<dbReference type="InterPro" id="IPR000160">
    <property type="entry name" value="GGDEF_dom"/>
</dbReference>
<dbReference type="InterPro" id="IPR029787">
    <property type="entry name" value="Nucleotide_cyclase"/>
</dbReference>
<dbReference type="Proteomes" id="UP000186819">
    <property type="component" value="Unassembled WGS sequence"/>
</dbReference>
<dbReference type="PANTHER" id="PTHR44757">
    <property type="entry name" value="DIGUANYLATE CYCLASE DGCP"/>
    <property type="match status" value="1"/>
</dbReference>
<dbReference type="Pfam" id="PF00563">
    <property type="entry name" value="EAL"/>
    <property type="match status" value="1"/>
</dbReference>
<name>A0A1N7ASJ3_9RHOO</name>
<dbReference type="InterPro" id="IPR001633">
    <property type="entry name" value="EAL_dom"/>
</dbReference>
<organism evidence="4 5">
    <name type="scientific">Aromatoleum tolulyticum</name>
    <dbReference type="NCBI Taxonomy" id="34027"/>
    <lineage>
        <taxon>Bacteria</taxon>
        <taxon>Pseudomonadati</taxon>
        <taxon>Pseudomonadota</taxon>
        <taxon>Betaproteobacteria</taxon>
        <taxon>Rhodocyclales</taxon>
        <taxon>Rhodocyclaceae</taxon>
        <taxon>Aromatoleum</taxon>
    </lineage>
</organism>
<dbReference type="OrthoDB" id="9813903at2"/>
<feature type="transmembrane region" description="Helical" evidence="1">
    <location>
        <begin position="12"/>
        <end position="32"/>
    </location>
</feature>
<reference evidence="5" key="1">
    <citation type="submission" date="2017-01" db="EMBL/GenBank/DDBJ databases">
        <authorList>
            <person name="Varghese N."/>
            <person name="Submissions S."/>
        </authorList>
    </citation>
    <scope>NUCLEOTIDE SEQUENCE [LARGE SCALE GENOMIC DNA]</scope>
    <source>
        <strain evidence="5">ATCC 51758</strain>
    </source>
</reference>
<keyword evidence="1" id="KW-0472">Membrane</keyword>
<dbReference type="CDD" id="cd01948">
    <property type="entry name" value="EAL"/>
    <property type="match status" value="1"/>
</dbReference>
<dbReference type="SUPFAM" id="SSF141868">
    <property type="entry name" value="EAL domain-like"/>
    <property type="match status" value="1"/>
</dbReference>
<dbReference type="Gene3D" id="3.20.20.450">
    <property type="entry name" value="EAL domain"/>
    <property type="match status" value="1"/>
</dbReference>
<dbReference type="SMART" id="SM00267">
    <property type="entry name" value="GGDEF"/>
    <property type="match status" value="1"/>
</dbReference>